<dbReference type="Proteomes" id="UP000013307">
    <property type="component" value="Chromosome"/>
</dbReference>
<evidence type="ECO:0000259" key="5">
    <source>
        <dbReference type="Pfam" id="PF14382"/>
    </source>
</evidence>
<dbReference type="Pfam" id="PF14382">
    <property type="entry name" value="ECR1_N"/>
    <property type="match status" value="1"/>
</dbReference>
<comment type="similarity">
    <text evidence="3">Belongs to the CSL4 family.</text>
</comment>
<name>N0BJT4_9EURY</name>
<dbReference type="GO" id="GO:0005737">
    <property type="term" value="C:cytoplasm"/>
    <property type="evidence" value="ECO:0007669"/>
    <property type="project" value="UniProtKB-SubCell"/>
</dbReference>
<dbReference type="SUPFAM" id="SSF50249">
    <property type="entry name" value="Nucleic acid-binding proteins"/>
    <property type="match status" value="1"/>
</dbReference>
<dbReference type="eggNOG" id="arCOG00676">
    <property type="taxonomic scope" value="Archaea"/>
</dbReference>
<dbReference type="GO" id="GO:0008270">
    <property type="term" value="F:zinc ion binding"/>
    <property type="evidence" value="ECO:0007669"/>
    <property type="project" value="UniProtKB-UniRule"/>
</dbReference>
<feature type="binding site" evidence="3">
    <location>
        <position position="162"/>
    </location>
    <ligand>
        <name>Zn(2+)</name>
        <dbReference type="ChEBI" id="CHEBI:29105"/>
    </ligand>
</feature>
<feature type="binding site" evidence="3">
    <location>
        <position position="146"/>
    </location>
    <ligand>
        <name>Zn(2+)</name>
        <dbReference type="ChEBI" id="CHEBI:29105"/>
    </ligand>
</feature>
<dbReference type="Gene3D" id="2.20.70.10">
    <property type="match status" value="1"/>
</dbReference>
<feature type="binding site" evidence="3">
    <location>
        <position position="165"/>
    </location>
    <ligand>
        <name>Zn(2+)</name>
        <dbReference type="ChEBI" id="CHEBI:29105"/>
    </ligand>
</feature>
<dbReference type="GO" id="GO:0006401">
    <property type="term" value="P:RNA catabolic process"/>
    <property type="evidence" value="ECO:0007669"/>
    <property type="project" value="UniProtKB-UniRule"/>
</dbReference>
<keyword evidence="3" id="KW-0862">Zinc</keyword>
<dbReference type="PANTHER" id="PTHR12686">
    <property type="entry name" value="3'-5' EXORIBONUCLEASE CSL4-RELATED"/>
    <property type="match status" value="1"/>
</dbReference>
<dbReference type="Gene3D" id="2.40.50.140">
    <property type="entry name" value="Nucleic acid-binding proteins"/>
    <property type="match status" value="1"/>
</dbReference>
<feature type="domain" description="Exosome complex component CSL4 C-terminal" evidence="4">
    <location>
        <begin position="55"/>
        <end position="119"/>
    </location>
</feature>
<reference evidence="6 7" key="1">
    <citation type="journal article" date="2013" name="Genome Announc.">
        <title>Complete Genome Sequence of the Thermophilic and Facultatively Chemolithoautotrophic Sulfate Reducer Archaeoglobus sulfaticallidus Strain PM70-1T.</title>
        <authorList>
            <person name="Stokke R."/>
            <person name="Hocking W.P."/>
            <person name="Steinsbu B.O."/>
            <person name="Steen I.H."/>
        </authorList>
    </citation>
    <scope>NUCLEOTIDE SEQUENCE [LARGE SCALE GENOMIC DNA]</scope>
    <source>
        <strain evidence="6">PM70-1</strain>
    </source>
</reference>
<dbReference type="HAMAP" id="MF_00975">
    <property type="entry name" value="Exosome_Csl4"/>
    <property type="match status" value="1"/>
</dbReference>
<dbReference type="AlphaFoldDB" id="N0BJT4"/>
<dbReference type="Pfam" id="PF10447">
    <property type="entry name" value="EXOSC1"/>
    <property type="match status" value="1"/>
</dbReference>
<dbReference type="InterPro" id="IPR012340">
    <property type="entry name" value="NA-bd_OB-fold"/>
</dbReference>
<keyword evidence="1 3" id="KW-0963">Cytoplasm</keyword>
<dbReference type="HOGENOM" id="CLU_067135_1_1_2"/>
<evidence type="ECO:0000259" key="4">
    <source>
        <dbReference type="Pfam" id="PF10447"/>
    </source>
</evidence>
<dbReference type="InterPro" id="IPR030850">
    <property type="entry name" value="Exosome_Csl4_arc"/>
</dbReference>
<sequence length="183" mass="20358">MTKDFVFPGDKLGIAEEFICGEGVYEEDGELYASVAGKLVVKDRVLRVESVNKIPNIERGDTILGRVVDVRNSIALIELSRKSGFDRDLMHTGIAALHISNIQNEYLKDINSAVKYMDVVKARVIDPKLLKLSTKESDMGVVKAICSECRHELLKDGKVLKCPNCGNVERRKIASDYGSGKWE</sequence>
<evidence type="ECO:0000313" key="7">
    <source>
        <dbReference type="Proteomes" id="UP000013307"/>
    </source>
</evidence>
<dbReference type="OrthoDB" id="6768at2157"/>
<feature type="binding site" evidence="3">
    <location>
        <position position="149"/>
    </location>
    <ligand>
        <name>Zn(2+)</name>
        <dbReference type="ChEBI" id="CHEBI:29105"/>
    </ligand>
</feature>
<dbReference type="SUPFAM" id="SSF110324">
    <property type="entry name" value="Ribosomal L27 protein-like"/>
    <property type="match status" value="1"/>
</dbReference>
<comment type="subcellular location">
    <subcellularLocation>
        <location evidence="3">Cytoplasm</location>
    </subcellularLocation>
</comment>
<dbReference type="KEGG" id="ast:Asulf_00748"/>
<dbReference type="GO" id="GO:0003723">
    <property type="term" value="F:RNA binding"/>
    <property type="evidence" value="ECO:0007669"/>
    <property type="project" value="InterPro"/>
</dbReference>
<organism evidence="6 7">
    <name type="scientific">Archaeoglobus sulfaticallidus PM70-1</name>
    <dbReference type="NCBI Taxonomy" id="387631"/>
    <lineage>
        <taxon>Archaea</taxon>
        <taxon>Methanobacteriati</taxon>
        <taxon>Methanobacteriota</taxon>
        <taxon>Archaeoglobi</taxon>
        <taxon>Archaeoglobales</taxon>
        <taxon>Archaeoglobaceae</taxon>
        <taxon>Archaeoglobus</taxon>
    </lineage>
</organism>
<evidence type="ECO:0000256" key="3">
    <source>
        <dbReference type="HAMAP-Rule" id="MF_00975"/>
    </source>
</evidence>
<comment type="subunit">
    <text evidence="3">Component of the archaeal exosome complex. Forms a trimer of Rrp4 and/or Csl4 subunits. The trimer associates with an hexameric ring-like arrangement composed of 3 Rrp41-Rrp42 heterodimers. Interacts with DnaG.</text>
</comment>
<protein>
    <recommendedName>
        <fullName evidence="3">Exosome complex component Csl4</fullName>
    </recommendedName>
</protein>
<dbReference type="GO" id="GO:0006396">
    <property type="term" value="P:RNA processing"/>
    <property type="evidence" value="ECO:0007669"/>
    <property type="project" value="InterPro"/>
</dbReference>
<dbReference type="Gene3D" id="2.40.50.100">
    <property type="match status" value="1"/>
</dbReference>
<keyword evidence="7" id="KW-1185">Reference proteome</keyword>
<dbReference type="InterPro" id="IPR025721">
    <property type="entry name" value="Exosome_cplx_N_dom"/>
</dbReference>
<dbReference type="GO" id="GO:0000178">
    <property type="term" value="C:exosome (RNase complex)"/>
    <property type="evidence" value="ECO:0007669"/>
    <property type="project" value="UniProtKB-KW"/>
</dbReference>
<gene>
    <name evidence="3" type="primary">csl4</name>
    <name evidence="6" type="ORF">Asulf_00748</name>
</gene>
<dbReference type="EMBL" id="CP005290">
    <property type="protein sequence ID" value="AGK60761.1"/>
    <property type="molecule type" value="Genomic_DNA"/>
</dbReference>
<keyword evidence="3" id="KW-0479">Metal-binding</keyword>
<dbReference type="RefSeq" id="WP_015590360.1">
    <property type="nucleotide sequence ID" value="NC_021169.1"/>
</dbReference>
<proteinExistence type="inferred from homology"/>
<dbReference type="NCBIfam" id="NF034126">
    <property type="entry name" value="PRK09521.1"/>
    <property type="match status" value="1"/>
</dbReference>
<comment type="function">
    <text evidence="3">Non-catalytic component of the exosome, which is a complex involved in RNA degradation. Increases the RNA binding and the efficiency of RNA degradation. Helpful for the interaction of the exosome with A-poor RNAs.</text>
</comment>
<keyword evidence="2 3" id="KW-0271">Exosome</keyword>
<evidence type="ECO:0000256" key="2">
    <source>
        <dbReference type="ARBA" id="ARBA00022835"/>
    </source>
</evidence>
<dbReference type="InterPro" id="IPR019495">
    <property type="entry name" value="EXOSC1_C"/>
</dbReference>
<dbReference type="InterPro" id="IPR039771">
    <property type="entry name" value="Csl4"/>
</dbReference>
<evidence type="ECO:0000256" key="1">
    <source>
        <dbReference type="ARBA" id="ARBA00022490"/>
    </source>
</evidence>
<dbReference type="PANTHER" id="PTHR12686:SF8">
    <property type="entry name" value="EXOSOME COMPLEX COMPONENT CSL4"/>
    <property type="match status" value="1"/>
</dbReference>
<evidence type="ECO:0000313" key="6">
    <source>
        <dbReference type="EMBL" id="AGK60761.1"/>
    </source>
</evidence>
<dbReference type="STRING" id="387631.Asulf_00748"/>
<accession>N0BJT4</accession>
<dbReference type="GeneID" id="15392389"/>
<feature type="domain" description="Exosome complex component N-terminal" evidence="5">
    <location>
        <begin position="5"/>
        <end position="41"/>
    </location>
</feature>